<dbReference type="OrthoDB" id="6780942at2759"/>
<accession>A0A1Y1MHE3</accession>
<dbReference type="PANTHER" id="PTHR34153:SF2">
    <property type="entry name" value="SI:CH211-262H13.3-RELATED"/>
    <property type="match status" value="1"/>
</dbReference>
<dbReference type="AlphaFoldDB" id="A0A1Y1MHE3"/>
<dbReference type="EMBL" id="GEZM01031055">
    <property type="protein sequence ID" value="JAV85083.1"/>
    <property type="molecule type" value="Transcribed_RNA"/>
</dbReference>
<protein>
    <recommendedName>
        <fullName evidence="2">DUF4806 domain-containing protein</fullName>
    </recommendedName>
</protein>
<organism evidence="1">
    <name type="scientific">Photinus pyralis</name>
    <name type="common">Common eastern firefly</name>
    <name type="synonym">Lampyris pyralis</name>
    <dbReference type="NCBI Taxonomy" id="7054"/>
    <lineage>
        <taxon>Eukaryota</taxon>
        <taxon>Metazoa</taxon>
        <taxon>Ecdysozoa</taxon>
        <taxon>Arthropoda</taxon>
        <taxon>Hexapoda</taxon>
        <taxon>Insecta</taxon>
        <taxon>Pterygota</taxon>
        <taxon>Neoptera</taxon>
        <taxon>Endopterygota</taxon>
        <taxon>Coleoptera</taxon>
        <taxon>Polyphaga</taxon>
        <taxon>Elateriformia</taxon>
        <taxon>Elateroidea</taxon>
        <taxon>Lampyridae</taxon>
        <taxon>Lampyrinae</taxon>
        <taxon>Photinus</taxon>
    </lineage>
</organism>
<evidence type="ECO:0000313" key="1">
    <source>
        <dbReference type="EMBL" id="JAV85083.1"/>
    </source>
</evidence>
<dbReference type="KEGG" id="ppyr:116174475"/>
<dbReference type="GeneID" id="116174475"/>
<dbReference type="PANTHER" id="PTHR34153">
    <property type="entry name" value="SI:CH211-262H13.3-RELATED-RELATED"/>
    <property type="match status" value="1"/>
</dbReference>
<name>A0A1Y1MHE3_PHOPY</name>
<dbReference type="RefSeq" id="XP_031348267.1">
    <property type="nucleotide sequence ID" value="XM_031492407.1"/>
</dbReference>
<reference evidence="1" key="1">
    <citation type="journal article" date="2016" name="Sci. Rep.">
        <title>Molecular characterization of firefly nuptial gifts: a multi-omics approach sheds light on postcopulatory sexual selection.</title>
        <authorList>
            <person name="Al-Wathiqui N."/>
            <person name="Fallon T.R."/>
            <person name="South A."/>
            <person name="Weng J.K."/>
            <person name="Lewis S.M."/>
        </authorList>
    </citation>
    <scope>NUCLEOTIDE SEQUENCE</scope>
</reference>
<sequence>MTEAIKTLQLIGGKDLSDTCKRVLGKILSNEVAVAMNWSGRNQKEGFVHLNNIVNLVLVTVRKNPLCRDTNKQEVENSIKIWLRNASDRDGGRNKRMRRTE</sequence>
<proteinExistence type="predicted"/>
<evidence type="ECO:0008006" key="2">
    <source>
        <dbReference type="Google" id="ProtNLM"/>
    </source>
</evidence>